<dbReference type="GO" id="GO:0005247">
    <property type="term" value="F:voltage-gated chloride channel activity"/>
    <property type="evidence" value="ECO:0007669"/>
    <property type="project" value="TreeGrafter"/>
</dbReference>
<dbReference type="EMBL" id="KN549224">
    <property type="protein sequence ID" value="KHJ99366.1"/>
    <property type="molecule type" value="Genomic_DNA"/>
</dbReference>
<dbReference type="SUPFAM" id="SSF54631">
    <property type="entry name" value="CBS-domain pair"/>
    <property type="match status" value="1"/>
</dbReference>
<keyword evidence="3" id="KW-0868">Chloride</keyword>
<dbReference type="PROSITE" id="PS51371">
    <property type="entry name" value="CBS"/>
    <property type="match status" value="1"/>
</dbReference>
<evidence type="ECO:0000256" key="2">
    <source>
        <dbReference type="ARBA" id="ARBA00023065"/>
    </source>
</evidence>
<reference evidence="7 8" key="1">
    <citation type="submission" date="2014-03" db="EMBL/GenBank/DDBJ databases">
        <title>Draft genome of the hookworm Oesophagostomum dentatum.</title>
        <authorList>
            <person name="Mitreva M."/>
        </authorList>
    </citation>
    <scope>NUCLEOTIDE SEQUENCE [LARGE SCALE GENOMIC DNA]</scope>
    <source>
        <strain evidence="7 8">OD-Hann</strain>
    </source>
</reference>
<keyword evidence="4" id="KW-0129">CBS domain</keyword>
<dbReference type="PANTHER" id="PTHR45720:SF10">
    <property type="entry name" value="CHLORIDE CHANNEL PROTEIN 2"/>
    <property type="match status" value="1"/>
</dbReference>
<evidence type="ECO:0000256" key="4">
    <source>
        <dbReference type="PROSITE-ProRule" id="PRU00703"/>
    </source>
</evidence>
<dbReference type="Proteomes" id="UP000053660">
    <property type="component" value="Unassembled WGS sequence"/>
</dbReference>
<evidence type="ECO:0000256" key="3">
    <source>
        <dbReference type="ARBA" id="ARBA00023214"/>
    </source>
</evidence>
<name>A0A0B1TTA0_OESDE</name>
<feature type="domain" description="CBS" evidence="6">
    <location>
        <begin position="170"/>
        <end position="225"/>
    </location>
</feature>
<keyword evidence="8" id="KW-1185">Reference proteome</keyword>
<dbReference type="Gene3D" id="3.10.580.10">
    <property type="entry name" value="CBS-domain"/>
    <property type="match status" value="1"/>
</dbReference>
<proteinExistence type="predicted"/>
<evidence type="ECO:0000313" key="8">
    <source>
        <dbReference type="Proteomes" id="UP000053660"/>
    </source>
</evidence>
<dbReference type="PANTHER" id="PTHR45720">
    <property type="entry name" value="CHLORIDE CHANNEL PROTEIN 2"/>
    <property type="match status" value="1"/>
</dbReference>
<dbReference type="AlphaFoldDB" id="A0A0B1TTA0"/>
<organism evidence="7 8">
    <name type="scientific">Oesophagostomum dentatum</name>
    <name type="common">Nodular worm</name>
    <dbReference type="NCBI Taxonomy" id="61180"/>
    <lineage>
        <taxon>Eukaryota</taxon>
        <taxon>Metazoa</taxon>
        <taxon>Ecdysozoa</taxon>
        <taxon>Nematoda</taxon>
        <taxon>Chromadorea</taxon>
        <taxon>Rhabditida</taxon>
        <taxon>Rhabditina</taxon>
        <taxon>Rhabditomorpha</taxon>
        <taxon>Strongyloidea</taxon>
        <taxon>Strongylidae</taxon>
        <taxon>Oesophagostomum</taxon>
    </lineage>
</organism>
<feature type="region of interest" description="Disordered" evidence="5">
    <location>
        <begin position="1"/>
        <end position="101"/>
    </location>
</feature>
<evidence type="ECO:0000256" key="1">
    <source>
        <dbReference type="ARBA" id="ARBA00022448"/>
    </source>
</evidence>
<dbReference type="InterPro" id="IPR046342">
    <property type="entry name" value="CBS_dom_sf"/>
</dbReference>
<keyword evidence="1" id="KW-0813">Transport</keyword>
<evidence type="ECO:0000259" key="6">
    <source>
        <dbReference type="PROSITE" id="PS51371"/>
    </source>
</evidence>
<gene>
    <name evidence="7" type="ORF">OESDEN_00655</name>
</gene>
<dbReference type="GO" id="GO:0005886">
    <property type="term" value="C:plasma membrane"/>
    <property type="evidence" value="ECO:0007669"/>
    <property type="project" value="TreeGrafter"/>
</dbReference>
<accession>A0A0B1TTA0</accession>
<evidence type="ECO:0000256" key="5">
    <source>
        <dbReference type="SAM" id="MobiDB-lite"/>
    </source>
</evidence>
<sequence length="265" mass="30444">MHFQTSLKEIFDNTRTKSESSLSRTVPPRTPPVLQKQEHKQPRAVKKKSRFTVSPGHIIDPPHRRNSLTRRNAFCSLEANEDKIKEEDDEDAKSDESGERKHHITLQGIPNYHTVVKSYVKQAKKYLHYMQFGHSKQERSSFNLYDLSPDEQKQWEAARLNEEIDLTEDIDPAPFQIVKKTSLFNIHSIFSMLQLSRVYVTEGGRLVGVVSLSDVRRELERSQEKIVRKDSFVRQGIAAHMTGVVPLARAPSEVIDILTPTLEVC</sequence>
<dbReference type="FunFam" id="3.10.580.10:FF:000048">
    <property type="entry name" value="Chloride channel 2c"/>
    <property type="match status" value="1"/>
</dbReference>
<protein>
    <recommendedName>
        <fullName evidence="6">CBS domain-containing protein</fullName>
    </recommendedName>
</protein>
<dbReference type="InterPro" id="IPR000644">
    <property type="entry name" value="CBS_dom"/>
</dbReference>
<dbReference type="OrthoDB" id="5859855at2759"/>
<evidence type="ECO:0000313" key="7">
    <source>
        <dbReference type="EMBL" id="KHJ99366.1"/>
    </source>
</evidence>
<feature type="compositionally biased region" description="Basic and acidic residues" evidence="5">
    <location>
        <begin position="9"/>
        <end position="18"/>
    </location>
</feature>
<dbReference type="InterPro" id="IPR050970">
    <property type="entry name" value="Cl_channel_volt-gated"/>
</dbReference>
<keyword evidence="2" id="KW-0406">Ion transport</keyword>
<dbReference type="Pfam" id="PF00571">
    <property type="entry name" value="CBS"/>
    <property type="match status" value="1"/>
</dbReference>